<dbReference type="PANTHER" id="PTHR46648">
    <property type="entry name" value="HIT FAMILY PROTEIN 1"/>
    <property type="match status" value="1"/>
</dbReference>
<gene>
    <name evidence="2" type="ORF">FNH04_11135</name>
</gene>
<comment type="caution">
    <text evidence="2">The sequence shown here is derived from an EMBL/GenBank/DDBJ whole genome shotgun (WGS) entry which is preliminary data.</text>
</comment>
<dbReference type="InterPro" id="IPR036265">
    <property type="entry name" value="HIT-like_sf"/>
</dbReference>
<dbReference type="OrthoDB" id="160649at2"/>
<reference evidence="2 3" key="1">
    <citation type="submission" date="2019-07" db="EMBL/GenBank/DDBJ databases">
        <title>New species of Amycolatopsis and Streptomyces.</title>
        <authorList>
            <person name="Duangmal K."/>
            <person name="Teo W.F.A."/>
            <person name="Lipun K."/>
        </authorList>
    </citation>
    <scope>NUCLEOTIDE SEQUENCE [LARGE SCALE GENOMIC DNA]</scope>
    <source>
        <strain evidence="2 3">TISTR 2346</strain>
    </source>
</reference>
<dbReference type="AlphaFoldDB" id="A0A5N8W036"/>
<dbReference type="PANTHER" id="PTHR46648:SF1">
    <property type="entry name" value="ADENOSINE 5'-MONOPHOSPHORAMIDASE HNT1"/>
    <property type="match status" value="1"/>
</dbReference>
<feature type="domain" description="HIT" evidence="1">
    <location>
        <begin position="21"/>
        <end position="107"/>
    </location>
</feature>
<keyword evidence="3" id="KW-1185">Reference proteome</keyword>
<organism evidence="2 3">
    <name type="scientific">Streptomyces phyllanthi</name>
    <dbReference type="NCBI Taxonomy" id="1803180"/>
    <lineage>
        <taxon>Bacteria</taxon>
        <taxon>Bacillati</taxon>
        <taxon>Actinomycetota</taxon>
        <taxon>Actinomycetes</taxon>
        <taxon>Kitasatosporales</taxon>
        <taxon>Streptomycetaceae</taxon>
        <taxon>Streptomyces</taxon>
    </lineage>
</organism>
<dbReference type="Proteomes" id="UP000326979">
    <property type="component" value="Unassembled WGS sequence"/>
</dbReference>
<dbReference type="SUPFAM" id="SSF54197">
    <property type="entry name" value="HIT-like"/>
    <property type="match status" value="1"/>
</dbReference>
<evidence type="ECO:0000313" key="3">
    <source>
        <dbReference type="Proteomes" id="UP000326979"/>
    </source>
</evidence>
<proteinExistence type="predicted"/>
<evidence type="ECO:0000313" key="2">
    <source>
        <dbReference type="EMBL" id="MPY40442.1"/>
    </source>
</evidence>
<protein>
    <submittedName>
        <fullName evidence="2">HIT family protein</fullName>
    </submittedName>
</protein>
<dbReference type="Pfam" id="PF01230">
    <property type="entry name" value="HIT"/>
    <property type="match status" value="1"/>
</dbReference>
<dbReference type="RefSeq" id="WP_152782984.1">
    <property type="nucleotide sequence ID" value="NZ_BAABEQ010000085.1"/>
</dbReference>
<sequence length="155" mass="17224">MTTPDCYTCGQEARFDELPPRERIVFDEHWRVAHALDTAVPGWLVLLPRRHVAAVHDLTDAEAAVLGAWQVRLSRALRGVTGCLKTYVVQFAEREGFAHVHFHIVPRGADLPPEHRGPGVFGLIQRPEGERVTTARADDMAHALRARLQGGPNTP</sequence>
<accession>A0A5N8W036</accession>
<name>A0A5N8W036_9ACTN</name>
<dbReference type="InterPro" id="IPR011146">
    <property type="entry name" value="HIT-like"/>
</dbReference>
<dbReference type="Gene3D" id="3.30.428.10">
    <property type="entry name" value="HIT-like"/>
    <property type="match status" value="1"/>
</dbReference>
<dbReference type="GO" id="GO:0009117">
    <property type="term" value="P:nucleotide metabolic process"/>
    <property type="evidence" value="ECO:0007669"/>
    <property type="project" value="TreeGrafter"/>
</dbReference>
<dbReference type="GO" id="GO:0003824">
    <property type="term" value="F:catalytic activity"/>
    <property type="evidence" value="ECO:0007669"/>
    <property type="project" value="InterPro"/>
</dbReference>
<dbReference type="InterPro" id="IPR001310">
    <property type="entry name" value="Histidine_triad_HIT"/>
</dbReference>
<evidence type="ECO:0000259" key="1">
    <source>
        <dbReference type="Pfam" id="PF01230"/>
    </source>
</evidence>
<dbReference type="EMBL" id="VJZE01000054">
    <property type="protein sequence ID" value="MPY40442.1"/>
    <property type="molecule type" value="Genomic_DNA"/>
</dbReference>